<dbReference type="SUPFAM" id="SSF56112">
    <property type="entry name" value="Protein kinase-like (PK-like)"/>
    <property type="match status" value="1"/>
</dbReference>
<evidence type="ECO:0000313" key="1">
    <source>
        <dbReference type="EMBL" id="MXQ55169.1"/>
    </source>
</evidence>
<organism evidence="1 2">
    <name type="scientific">Shimazuella alba</name>
    <dbReference type="NCBI Taxonomy" id="2690964"/>
    <lineage>
        <taxon>Bacteria</taxon>
        <taxon>Bacillati</taxon>
        <taxon>Bacillota</taxon>
        <taxon>Bacilli</taxon>
        <taxon>Bacillales</taxon>
        <taxon>Thermoactinomycetaceae</taxon>
        <taxon>Shimazuella</taxon>
    </lineage>
</organism>
<dbReference type="Proteomes" id="UP000430692">
    <property type="component" value="Unassembled WGS sequence"/>
</dbReference>
<sequence length="236" mass="27384">MPCNFKSKGRIKISIESDPLKRSTISNELSTIKLEKKVDSQEVTVLHIPGTFQIIGVGTDAVVVQHETEPTFVYKIYVDQAVHKCEVEYSIYEQLKDCKTYAVCYEKGPNFLKLSYEKGPTLYQCLEQGVEINPEVIEEVEAAREYARQKGLNPRDIHLGNVIFQDGHAKIIDVSEYRKSGNDNRWEHLVEGYHMFYSYIKGMKIPTFLIETVKKLYKQEEDIARFFTRLRDLLTF</sequence>
<keyword evidence="1" id="KW-0808">Transferase</keyword>
<keyword evidence="2" id="KW-1185">Reference proteome</keyword>
<dbReference type="InterPro" id="IPR011009">
    <property type="entry name" value="Kinase-like_dom_sf"/>
</dbReference>
<comment type="caution">
    <text evidence="1">The sequence shown here is derived from an EMBL/GenBank/DDBJ whole genome shotgun (WGS) entry which is preliminary data.</text>
</comment>
<evidence type="ECO:0000313" key="2">
    <source>
        <dbReference type="Proteomes" id="UP000430692"/>
    </source>
</evidence>
<keyword evidence="1" id="KW-0723">Serine/threonine-protein kinase</keyword>
<dbReference type="GO" id="GO:0004674">
    <property type="term" value="F:protein serine/threonine kinase activity"/>
    <property type="evidence" value="ECO:0007669"/>
    <property type="project" value="UniProtKB-KW"/>
</dbReference>
<dbReference type="RefSeq" id="WP_160802522.1">
    <property type="nucleotide sequence ID" value="NZ_WUUL01000012.1"/>
</dbReference>
<keyword evidence="1" id="KW-0418">Kinase</keyword>
<proteinExistence type="predicted"/>
<gene>
    <name evidence="1" type="ORF">GSM42_15890</name>
</gene>
<dbReference type="EMBL" id="WUUL01000012">
    <property type="protein sequence ID" value="MXQ55169.1"/>
    <property type="molecule type" value="Genomic_DNA"/>
</dbReference>
<protein>
    <submittedName>
        <fullName evidence="1">Serine/threonine protein kinase</fullName>
    </submittedName>
</protein>
<name>A0A6I4VTR8_9BACL</name>
<reference evidence="1 2" key="1">
    <citation type="submission" date="2019-12" db="EMBL/GenBank/DDBJ databases">
        <title>Whole-genome analyses of novel actinobacteria.</title>
        <authorList>
            <person name="Sahin N."/>
            <person name="Saygin H."/>
        </authorList>
    </citation>
    <scope>NUCLEOTIDE SEQUENCE [LARGE SCALE GENOMIC DNA]</scope>
    <source>
        <strain evidence="1 2">KC615</strain>
    </source>
</reference>
<accession>A0A6I4VTR8</accession>
<dbReference type="AlphaFoldDB" id="A0A6I4VTR8"/>